<gene>
    <name evidence="1" type="ORF">SPELUC_LOCUS12455</name>
</gene>
<dbReference type="Proteomes" id="UP000789366">
    <property type="component" value="Unassembled WGS sequence"/>
</dbReference>
<evidence type="ECO:0000313" key="1">
    <source>
        <dbReference type="EMBL" id="CAG8721302.1"/>
    </source>
</evidence>
<dbReference type="EMBL" id="CAJVPW010029485">
    <property type="protein sequence ID" value="CAG8721302.1"/>
    <property type="molecule type" value="Genomic_DNA"/>
</dbReference>
<accession>A0ACA9PSQ3</accession>
<protein>
    <submittedName>
        <fullName evidence="1">4328_t:CDS:1</fullName>
    </submittedName>
</protein>
<comment type="caution">
    <text evidence="1">The sequence shown here is derived from an EMBL/GenBank/DDBJ whole genome shotgun (WGS) entry which is preliminary data.</text>
</comment>
<organism evidence="1 2">
    <name type="scientific">Cetraspora pellucida</name>
    <dbReference type="NCBI Taxonomy" id="1433469"/>
    <lineage>
        <taxon>Eukaryota</taxon>
        <taxon>Fungi</taxon>
        <taxon>Fungi incertae sedis</taxon>
        <taxon>Mucoromycota</taxon>
        <taxon>Glomeromycotina</taxon>
        <taxon>Glomeromycetes</taxon>
        <taxon>Diversisporales</taxon>
        <taxon>Gigasporaceae</taxon>
        <taxon>Cetraspora</taxon>
    </lineage>
</organism>
<keyword evidence="2" id="KW-1185">Reference proteome</keyword>
<proteinExistence type="predicted"/>
<sequence>MTIPLDYFNIYNNSVFLEDDYQDISNYYNNSVCLDDNNYITTQLCNSVNEDESDNNETDDELHLELVV</sequence>
<reference evidence="1" key="1">
    <citation type="submission" date="2021-06" db="EMBL/GenBank/DDBJ databases">
        <authorList>
            <person name="Kallberg Y."/>
            <person name="Tangrot J."/>
            <person name="Rosling A."/>
        </authorList>
    </citation>
    <scope>NUCLEOTIDE SEQUENCE</scope>
    <source>
        <strain evidence="1">28 12/20/2015</strain>
    </source>
</reference>
<name>A0ACA9PSQ3_9GLOM</name>
<evidence type="ECO:0000313" key="2">
    <source>
        <dbReference type="Proteomes" id="UP000789366"/>
    </source>
</evidence>
<feature type="non-terminal residue" evidence="1">
    <location>
        <position position="68"/>
    </location>
</feature>